<gene>
    <name evidence="5" type="ORF">DACRYDRAFT_114292</name>
</gene>
<dbReference type="PANTHER" id="PTHR12900:SF0">
    <property type="entry name" value="CHECKPOINT PROTEIN"/>
    <property type="match status" value="1"/>
</dbReference>
<proteinExistence type="inferred from homology"/>
<dbReference type="Pfam" id="PF04005">
    <property type="entry name" value="Hus1"/>
    <property type="match status" value="1"/>
</dbReference>
<dbReference type="STRING" id="1858805.M5GE13"/>
<dbReference type="AlphaFoldDB" id="M5GE13"/>
<dbReference type="RefSeq" id="XP_040631886.1">
    <property type="nucleotide sequence ID" value="XM_040769793.1"/>
</dbReference>
<evidence type="ECO:0000256" key="2">
    <source>
        <dbReference type="ARBA" id="ARBA00005563"/>
    </source>
</evidence>
<dbReference type="Gene3D" id="3.70.10.10">
    <property type="match status" value="2"/>
</dbReference>
<dbReference type="InterPro" id="IPR016580">
    <property type="entry name" value="HUS1"/>
</dbReference>
<dbReference type="GO" id="GO:0000723">
    <property type="term" value="P:telomere maintenance"/>
    <property type="evidence" value="ECO:0007669"/>
    <property type="project" value="TreeGrafter"/>
</dbReference>
<evidence type="ECO:0000256" key="1">
    <source>
        <dbReference type="ARBA" id="ARBA00004123"/>
    </source>
</evidence>
<dbReference type="GO" id="GO:0000724">
    <property type="term" value="P:double-strand break repair via homologous recombination"/>
    <property type="evidence" value="ECO:0007669"/>
    <property type="project" value="TreeGrafter"/>
</dbReference>
<comment type="subcellular location">
    <subcellularLocation>
        <location evidence="1">Nucleus</location>
    </subcellularLocation>
</comment>
<dbReference type="EMBL" id="JH795857">
    <property type="protein sequence ID" value="EJU04992.1"/>
    <property type="molecule type" value="Genomic_DNA"/>
</dbReference>
<dbReference type="OrthoDB" id="337750at2759"/>
<dbReference type="GO" id="GO:0031573">
    <property type="term" value="P:mitotic intra-S DNA damage checkpoint signaling"/>
    <property type="evidence" value="ECO:0007669"/>
    <property type="project" value="TreeGrafter"/>
</dbReference>
<dbReference type="PIRSF" id="PIRSF011312">
    <property type="entry name" value="Cell_cycle_HUS1"/>
    <property type="match status" value="1"/>
</dbReference>
<evidence type="ECO:0000313" key="5">
    <source>
        <dbReference type="EMBL" id="EJU04992.1"/>
    </source>
</evidence>
<dbReference type="HOGENOM" id="CLU_035754_2_0_1"/>
<dbReference type="GO" id="GO:0044778">
    <property type="term" value="P:meiotic DNA integrity checkpoint signaling"/>
    <property type="evidence" value="ECO:0007669"/>
    <property type="project" value="TreeGrafter"/>
</dbReference>
<organism evidence="5 6">
    <name type="scientific">Dacryopinax primogenitus (strain DJM 731)</name>
    <name type="common">Brown rot fungus</name>
    <dbReference type="NCBI Taxonomy" id="1858805"/>
    <lineage>
        <taxon>Eukaryota</taxon>
        <taxon>Fungi</taxon>
        <taxon>Dikarya</taxon>
        <taxon>Basidiomycota</taxon>
        <taxon>Agaricomycotina</taxon>
        <taxon>Dacrymycetes</taxon>
        <taxon>Dacrymycetales</taxon>
        <taxon>Dacrymycetaceae</taxon>
        <taxon>Dacryopinax</taxon>
    </lineage>
</organism>
<dbReference type="GO" id="GO:0005730">
    <property type="term" value="C:nucleolus"/>
    <property type="evidence" value="ECO:0007669"/>
    <property type="project" value="InterPro"/>
</dbReference>
<evidence type="ECO:0000256" key="4">
    <source>
        <dbReference type="PIRNR" id="PIRNR011312"/>
    </source>
</evidence>
<reference evidence="5 6" key="1">
    <citation type="journal article" date="2012" name="Science">
        <title>The Paleozoic origin of enzymatic lignin decomposition reconstructed from 31 fungal genomes.</title>
        <authorList>
            <person name="Floudas D."/>
            <person name="Binder M."/>
            <person name="Riley R."/>
            <person name="Barry K."/>
            <person name="Blanchette R.A."/>
            <person name="Henrissat B."/>
            <person name="Martinez A.T."/>
            <person name="Otillar R."/>
            <person name="Spatafora J.W."/>
            <person name="Yadav J.S."/>
            <person name="Aerts A."/>
            <person name="Benoit I."/>
            <person name="Boyd A."/>
            <person name="Carlson A."/>
            <person name="Copeland A."/>
            <person name="Coutinho P.M."/>
            <person name="de Vries R.P."/>
            <person name="Ferreira P."/>
            <person name="Findley K."/>
            <person name="Foster B."/>
            <person name="Gaskell J."/>
            <person name="Glotzer D."/>
            <person name="Gorecki P."/>
            <person name="Heitman J."/>
            <person name="Hesse C."/>
            <person name="Hori C."/>
            <person name="Igarashi K."/>
            <person name="Jurgens J.A."/>
            <person name="Kallen N."/>
            <person name="Kersten P."/>
            <person name="Kohler A."/>
            <person name="Kuees U."/>
            <person name="Kumar T.K.A."/>
            <person name="Kuo A."/>
            <person name="LaButti K."/>
            <person name="Larrondo L.F."/>
            <person name="Lindquist E."/>
            <person name="Ling A."/>
            <person name="Lombard V."/>
            <person name="Lucas S."/>
            <person name="Lundell T."/>
            <person name="Martin R."/>
            <person name="McLaughlin D.J."/>
            <person name="Morgenstern I."/>
            <person name="Morin E."/>
            <person name="Murat C."/>
            <person name="Nagy L.G."/>
            <person name="Nolan M."/>
            <person name="Ohm R.A."/>
            <person name="Patyshakuliyeva A."/>
            <person name="Rokas A."/>
            <person name="Ruiz-Duenas F.J."/>
            <person name="Sabat G."/>
            <person name="Salamov A."/>
            <person name="Samejima M."/>
            <person name="Schmutz J."/>
            <person name="Slot J.C."/>
            <person name="St John F."/>
            <person name="Stenlid J."/>
            <person name="Sun H."/>
            <person name="Sun S."/>
            <person name="Syed K."/>
            <person name="Tsang A."/>
            <person name="Wiebenga A."/>
            <person name="Young D."/>
            <person name="Pisabarro A."/>
            <person name="Eastwood D.C."/>
            <person name="Martin F."/>
            <person name="Cullen D."/>
            <person name="Grigoriev I.V."/>
            <person name="Hibbett D.S."/>
        </authorList>
    </citation>
    <scope>NUCLEOTIDE SEQUENCE [LARGE SCALE GENOMIC DNA]</scope>
    <source>
        <strain evidence="5 6">DJM-731 SS1</strain>
    </source>
</reference>
<dbReference type="GO" id="GO:0033314">
    <property type="term" value="P:mitotic DNA replication checkpoint signaling"/>
    <property type="evidence" value="ECO:0007669"/>
    <property type="project" value="TreeGrafter"/>
</dbReference>
<dbReference type="PANTHER" id="PTHR12900">
    <property type="entry name" value="MITOTIC AND DNA DAMAGE CHECKPOINT PROTEIN HUS1"/>
    <property type="match status" value="1"/>
</dbReference>
<protein>
    <recommendedName>
        <fullName evidence="4">Checkpoint protein</fullName>
    </recommendedName>
</protein>
<dbReference type="GO" id="GO:0030896">
    <property type="term" value="C:checkpoint clamp complex"/>
    <property type="evidence" value="ECO:0007669"/>
    <property type="project" value="InterPro"/>
</dbReference>
<keyword evidence="6" id="KW-1185">Reference proteome</keyword>
<dbReference type="GeneID" id="63684855"/>
<dbReference type="GO" id="GO:0006289">
    <property type="term" value="P:nucleotide-excision repair"/>
    <property type="evidence" value="ECO:0007669"/>
    <property type="project" value="TreeGrafter"/>
</dbReference>
<name>M5GE13_DACPD</name>
<dbReference type="OMA" id="IMFSANN"/>
<dbReference type="InterPro" id="IPR007150">
    <property type="entry name" value="HUS1/Mec3"/>
</dbReference>
<comment type="similarity">
    <text evidence="2 4">Belongs to the HUS1 family.</text>
</comment>
<evidence type="ECO:0000313" key="6">
    <source>
        <dbReference type="Proteomes" id="UP000030653"/>
    </source>
</evidence>
<keyword evidence="3" id="KW-0539">Nucleus</keyword>
<sequence>MKFRAEVSNVKYFYQVVQSVEKVAKKCIIRLSPESIEIICAEGNEEGIQVWSKINKACLYPETLFTGYRVQSNADNIICADIVTDSLVSVLRDLATTGKSGTRDTVMKLAKRNDQAVFVFETKDHVHVVIRSLGQMRGAVEKMKVLDDKIMFSANNRGELILSAETKDKDNSIRTTWVNLTHPTIEAGEGAPPRDPPDPEKHFGATMSAASLLKFMSTATINKTTCIACICENHCLIMYVYIGDPSDSNGILTFYLPARLSGDDD</sequence>
<dbReference type="GO" id="GO:0035861">
    <property type="term" value="C:site of double-strand break"/>
    <property type="evidence" value="ECO:0007669"/>
    <property type="project" value="TreeGrafter"/>
</dbReference>
<dbReference type="Proteomes" id="UP000030653">
    <property type="component" value="Unassembled WGS sequence"/>
</dbReference>
<accession>M5GE13</accession>
<evidence type="ECO:0000256" key="3">
    <source>
        <dbReference type="ARBA" id="ARBA00023242"/>
    </source>
</evidence>